<dbReference type="EMBL" id="JWZT01000877">
    <property type="protein sequence ID" value="KII73355.1"/>
    <property type="molecule type" value="Genomic_DNA"/>
</dbReference>
<dbReference type="Gene3D" id="2.60.40.770">
    <property type="match status" value="1"/>
</dbReference>
<gene>
    <name evidence="1" type="ORF">RF11_02342</name>
</gene>
<organism evidence="1 2">
    <name type="scientific">Thelohanellus kitauei</name>
    <name type="common">Myxosporean</name>
    <dbReference type="NCBI Taxonomy" id="669202"/>
    <lineage>
        <taxon>Eukaryota</taxon>
        <taxon>Metazoa</taxon>
        <taxon>Cnidaria</taxon>
        <taxon>Myxozoa</taxon>
        <taxon>Myxosporea</taxon>
        <taxon>Bivalvulida</taxon>
        <taxon>Platysporina</taxon>
        <taxon>Myxobolidae</taxon>
        <taxon>Thelohanellus</taxon>
    </lineage>
</organism>
<dbReference type="Proteomes" id="UP000031668">
    <property type="component" value="Unassembled WGS sequence"/>
</dbReference>
<evidence type="ECO:0008006" key="3">
    <source>
        <dbReference type="Google" id="ProtNLM"/>
    </source>
</evidence>
<evidence type="ECO:0000313" key="1">
    <source>
        <dbReference type="EMBL" id="KII73355.1"/>
    </source>
</evidence>
<protein>
    <recommendedName>
        <fullName evidence="3">MD-2-related lipid-recognition domain-containing protein</fullName>
    </recommendedName>
</protein>
<evidence type="ECO:0000313" key="2">
    <source>
        <dbReference type="Proteomes" id="UP000031668"/>
    </source>
</evidence>
<dbReference type="InterPro" id="IPR014756">
    <property type="entry name" value="Ig_E-set"/>
</dbReference>
<comment type="caution">
    <text evidence="1">The sequence shown here is derived from an EMBL/GenBank/DDBJ whole genome shotgun (WGS) entry which is preliminary data.</text>
</comment>
<reference evidence="1 2" key="1">
    <citation type="journal article" date="2014" name="Genome Biol. Evol.">
        <title>The genome of the myxosporean Thelohanellus kitauei shows adaptations to nutrient acquisition within its fish host.</title>
        <authorList>
            <person name="Yang Y."/>
            <person name="Xiong J."/>
            <person name="Zhou Z."/>
            <person name="Huo F."/>
            <person name="Miao W."/>
            <person name="Ran C."/>
            <person name="Liu Y."/>
            <person name="Zhang J."/>
            <person name="Feng J."/>
            <person name="Wang M."/>
            <person name="Wang M."/>
            <person name="Wang L."/>
            <person name="Yao B."/>
        </authorList>
    </citation>
    <scope>NUCLEOTIDE SEQUENCE [LARGE SCALE GENOMIC DNA]</scope>
    <source>
        <strain evidence="1">Wuqing</strain>
    </source>
</reference>
<keyword evidence="2" id="KW-1185">Reference proteome</keyword>
<dbReference type="AlphaFoldDB" id="A0A0C2NAF1"/>
<sequence>MHCFEIKQTSPRPSTYEGLSSGILSIPAAYHSEYYTNFVLLTGAIRDDYALYEDQVPEIKLTFIPHTNSKTATMKFYCRKPAKSRHETIILEKNKCGKYFMTCPLEGKKEYTADAVFFIDGSVGDITAIIVDDNNKNLSCIKFLSCKRGEKPYFP</sequence>
<accession>A0A0C2NAF1</accession>
<name>A0A0C2NAF1_THEKT</name>
<dbReference type="SUPFAM" id="SSF81296">
    <property type="entry name" value="E set domains"/>
    <property type="match status" value="1"/>
</dbReference>
<proteinExistence type="predicted"/>